<keyword evidence="7 10" id="KW-0904">Protein phosphatase</keyword>
<feature type="domain" description="PPM-type phosphatase" evidence="12">
    <location>
        <begin position="23"/>
        <end position="286"/>
    </location>
</feature>
<comment type="caution">
    <text evidence="13">The sequence shown here is derived from an EMBL/GenBank/DDBJ whole genome shotgun (WGS) entry which is preliminary data.</text>
</comment>
<dbReference type="PANTHER" id="PTHR13832">
    <property type="entry name" value="PROTEIN PHOSPHATASE 2C"/>
    <property type="match status" value="1"/>
</dbReference>
<dbReference type="Proteomes" id="UP000469890">
    <property type="component" value="Unassembled WGS sequence"/>
</dbReference>
<dbReference type="InterPro" id="IPR001932">
    <property type="entry name" value="PPM-type_phosphatase-like_dom"/>
</dbReference>
<feature type="compositionally biased region" description="Low complexity" evidence="11">
    <location>
        <begin position="311"/>
        <end position="324"/>
    </location>
</feature>
<evidence type="ECO:0000256" key="5">
    <source>
        <dbReference type="ARBA" id="ARBA00022723"/>
    </source>
</evidence>
<feature type="region of interest" description="Disordered" evidence="11">
    <location>
        <begin position="304"/>
        <end position="367"/>
    </location>
</feature>
<dbReference type="AlphaFoldDB" id="A0A8H4BBA0"/>
<evidence type="ECO:0000313" key="13">
    <source>
        <dbReference type="EMBL" id="KAF1798322.1"/>
    </source>
</evidence>
<evidence type="ECO:0000256" key="9">
    <source>
        <dbReference type="ARBA" id="ARBA00048832"/>
    </source>
</evidence>
<dbReference type="CDD" id="cd00143">
    <property type="entry name" value="PP2Cc"/>
    <property type="match status" value="1"/>
</dbReference>
<dbReference type="PANTHER" id="PTHR13832:SF565">
    <property type="entry name" value="AT28366P-RELATED"/>
    <property type="match status" value="1"/>
</dbReference>
<feature type="compositionally biased region" description="Low complexity" evidence="11">
    <location>
        <begin position="335"/>
        <end position="357"/>
    </location>
</feature>
<dbReference type="InterPro" id="IPR036457">
    <property type="entry name" value="PPM-type-like_dom_sf"/>
</dbReference>
<proteinExistence type="inferred from homology"/>
<dbReference type="EC" id="3.1.3.16" evidence="4"/>
<dbReference type="PROSITE" id="PS51746">
    <property type="entry name" value="PPM_2"/>
    <property type="match status" value="1"/>
</dbReference>
<evidence type="ECO:0000256" key="6">
    <source>
        <dbReference type="ARBA" id="ARBA00022801"/>
    </source>
</evidence>
<evidence type="ECO:0000256" key="11">
    <source>
        <dbReference type="SAM" id="MobiDB-lite"/>
    </source>
</evidence>
<comment type="similarity">
    <text evidence="3 10">Belongs to the PP2C family.</text>
</comment>
<dbReference type="PROSITE" id="PS01032">
    <property type="entry name" value="PPM_1"/>
    <property type="match status" value="1"/>
</dbReference>
<dbReference type="FunFam" id="3.60.40.10:FF:000016">
    <property type="entry name" value="Protein phosphatase 2C"/>
    <property type="match status" value="1"/>
</dbReference>
<dbReference type="EMBL" id="JAAECE010000008">
    <property type="protein sequence ID" value="KAF1798322.1"/>
    <property type="molecule type" value="Genomic_DNA"/>
</dbReference>
<dbReference type="SMART" id="SM00332">
    <property type="entry name" value="PP2Cc"/>
    <property type="match status" value="1"/>
</dbReference>
<evidence type="ECO:0000256" key="2">
    <source>
        <dbReference type="ARBA" id="ARBA00001946"/>
    </source>
</evidence>
<evidence type="ECO:0000256" key="8">
    <source>
        <dbReference type="ARBA" id="ARBA00023211"/>
    </source>
</evidence>
<dbReference type="Gene3D" id="3.60.40.10">
    <property type="entry name" value="PPM-type phosphatase domain"/>
    <property type="match status" value="1"/>
</dbReference>
<evidence type="ECO:0000256" key="4">
    <source>
        <dbReference type="ARBA" id="ARBA00013081"/>
    </source>
</evidence>
<dbReference type="GO" id="GO:0046872">
    <property type="term" value="F:metal ion binding"/>
    <property type="evidence" value="ECO:0007669"/>
    <property type="project" value="UniProtKB-KW"/>
</dbReference>
<feature type="compositionally biased region" description="Pro residues" evidence="11">
    <location>
        <begin position="358"/>
        <end position="367"/>
    </location>
</feature>
<dbReference type="InterPro" id="IPR015655">
    <property type="entry name" value="PP2C"/>
</dbReference>
<organism evidence="13 14">
    <name type="scientific">Mucor circinelloides f. lusitanicus</name>
    <name type="common">Mucor racemosus var. lusitanicus</name>
    <dbReference type="NCBI Taxonomy" id="29924"/>
    <lineage>
        <taxon>Eukaryota</taxon>
        <taxon>Fungi</taxon>
        <taxon>Fungi incertae sedis</taxon>
        <taxon>Mucoromycota</taxon>
        <taxon>Mucoromycotina</taxon>
        <taxon>Mucoromycetes</taxon>
        <taxon>Mucorales</taxon>
        <taxon>Mucorineae</taxon>
        <taxon>Mucoraceae</taxon>
        <taxon>Mucor</taxon>
    </lineage>
</organism>
<keyword evidence="5" id="KW-0479">Metal-binding</keyword>
<dbReference type="GO" id="GO:0004722">
    <property type="term" value="F:protein serine/threonine phosphatase activity"/>
    <property type="evidence" value="ECO:0007669"/>
    <property type="project" value="UniProtKB-EC"/>
</dbReference>
<keyword evidence="8" id="KW-0464">Manganese</keyword>
<evidence type="ECO:0000256" key="7">
    <source>
        <dbReference type="ARBA" id="ARBA00022912"/>
    </source>
</evidence>
<evidence type="ECO:0000259" key="12">
    <source>
        <dbReference type="PROSITE" id="PS51746"/>
    </source>
</evidence>
<comment type="catalytic activity">
    <reaction evidence="9">
        <text>O-phospho-L-threonyl-[protein] + H2O = L-threonyl-[protein] + phosphate</text>
        <dbReference type="Rhea" id="RHEA:47004"/>
        <dbReference type="Rhea" id="RHEA-COMP:11060"/>
        <dbReference type="Rhea" id="RHEA-COMP:11605"/>
        <dbReference type="ChEBI" id="CHEBI:15377"/>
        <dbReference type="ChEBI" id="CHEBI:30013"/>
        <dbReference type="ChEBI" id="CHEBI:43474"/>
        <dbReference type="ChEBI" id="CHEBI:61977"/>
        <dbReference type="EC" id="3.1.3.16"/>
    </reaction>
    <physiologicalReaction direction="left-to-right" evidence="9">
        <dbReference type="Rhea" id="RHEA:47005"/>
    </physiologicalReaction>
</comment>
<sequence>MGQTLSEPITEKTTTHEVNSKYFYGCSHMQGWRLTMEDAHTTLLKLGDTNASFFGVFDGHGGSTIAQYTGQTLYKKVLESKHFDKKQYPEALKDAFLELDSSLINDNNFAYDPSGCTAVVALLTDDNHIFVANAGDSRGVISINGKVKPLSYDHKPTDEAEMERIIKAGGFVEFGRVNGNLALSRAIGDFEFKQNEALSPEEQVVTCNPDIIDHEITKDDEFFVLACDGIWDCMSNQEVVDFVRAGIAQDKTLDTICENMMDNCLADDQTSTGLGYDNMSVMVIAILNGKTEKEWYQWIKEKSNGSSSNKTATAPSTTAVSSASDIPDSTPSKIATPTTPTATTPATTTTPTATATTPSPPADAKPL</sequence>
<keyword evidence="6 10" id="KW-0378">Hydrolase</keyword>
<comment type="cofactor">
    <cofactor evidence="2">
        <name>Mg(2+)</name>
        <dbReference type="ChEBI" id="CHEBI:18420"/>
    </cofactor>
</comment>
<comment type="cofactor">
    <cofactor evidence="1">
        <name>Mn(2+)</name>
        <dbReference type="ChEBI" id="CHEBI:29035"/>
    </cofactor>
</comment>
<evidence type="ECO:0000256" key="3">
    <source>
        <dbReference type="ARBA" id="ARBA00006702"/>
    </source>
</evidence>
<name>A0A8H4BBA0_MUCCL</name>
<evidence type="ECO:0000256" key="10">
    <source>
        <dbReference type="RuleBase" id="RU003465"/>
    </source>
</evidence>
<protein>
    <recommendedName>
        <fullName evidence="4">protein-serine/threonine phosphatase</fullName>
        <ecNumber evidence="4">3.1.3.16</ecNumber>
    </recommendedName>
</protein>
<dbReference type="InterPro" id="IPR000222">
    <property type="entry name" value="PP2C_BS"/>
</dbReference>
<gene>
    <name evidence="13" type="ORF">FB192DRAFT_1289856</name>
</gene>
<dbReference type="Pfam" id="PF00481">
    <property type="entry name" value="PP2C"/>
    <property type="match status" value="1"/>
</dbReference>
<reference evidence="13 14" key="1">
    <citation type="submission" date="2019-09" db="EMBL/GenBank/DDBJ databases">
        <authorList>
            <consortium name="DOE Joint Genome Institute"/>
            <person name="Mondo S.J."/>
            <person name="Navarro-Mendoza M.I."/>
            <person name="Perez-Arques C."/>
            <person name="Panchal S."/>
            <person name="Nicolas F.E."/>
            <person name="Ganguly P."/>
            <person name="Pangilinan J."/>
            <person name="Grigoriev I."/>
            <person name="Heitman J."/>
            <person name="Sanya K."/>
            <person name="Garre V."/>
        </authorList>
    </citation>
    <scope>NUCLEOTIDE SEQUENCE [LARGE SCALE GENOMIC DNA]</scope>
    <source>
        <strain evidence="13 14">MU402</strain>
    </source>
</reference>
<evidence type="ECO:0000313" key="14">
    <source>
        <dbReference type="Proteomes" id="UP000469890"/>
    </source>
</evidence>
<dbReference type="SUPFAM" id="SSF81606">
    <property type="entry name" value="PP2C-like"/>
    <property type="match status" value="1"/>
</dbReference>
<accession>A0A8H4BBA0</accession>
<evidence type="ECO:0000256" key="1">
    <source>
        <dbReference type="ARBA" id="ARBA00001936"/>
    </source>
</evidence>